<dbReference type="OrthoDB" id="8242431at2"/>
<dbReference type="Proteomes" id="UP000673383">
    <property type="component" value="Unassembled WGS sequence"/>
</dbReference>
<sequence>MRKVNLIGALAMLAIGLAGFSTSSLAETGSVAVIFTKGGFIVGVGGGEGVLTLRGKRYPFTVSGMSVGFTIGASTTKLVGRALNLRGPASIEGSYSAAGAGGAIAAGAGGVQLQNANGVILQLSGPKVGAEVSAAVGGVTIRLK</sequence>
<accession>A0A1E3ES14</accession>
<dbReference type="eggNOG" id="ENOG5032ZYT">
    <property type="taxonomic scope" value="Bacteria"/>
</dbReference>
<evidence type="ECO:0008006" key="4">
    <source>
        <dbReference type="Google" id="ProtNLM"/>
    </source>
</evidence>
<dbReference type="RefSeq" id="WP_038379755.1">
    <property type="nucleotide sequence ID" value="NZ_JAFICZ010000001.1"/>
</dbReference>
<organism evidence="2 3">
    <name type="scientific">Bradyrhizobium elkanii</name>
    <dbReference type="NCBI Taxonomy" id="29448"/>
    <lineage>
        <taxon>Bacteria</taxon>
        <taxon>Pseudomonadati</taxon>
        <taxon>Pseudomonadota</taxon>
        <taxon>Alphaproteobacteria</taxon>
        <taxon>Hyphomicrobiales</taxon>
        <taxon>Nitrobacteraceae</taxon>
        <taxon>Bradyrhizobium</taxon>
    </lineage>
</organism>
<dbReference type="EMBL" id="JAFICZ010000001">
    <property type="protein sequence ID" value="MBP1298470.1"/>
    <property type="molecule type" value="Genomic_DNA"/>
</dbReference>
<keyword evidence="1" id="KW-0732">Signal</keyword>
<feature type="signal peptide" evidence="1">
    <location>
        <begin position="1"/>
        <end position="26"/>
    </location>
</feature>
<evidence type="ECO:0000313" key="3">
    <source>
        <dbReference type="Proteomes" id="UP000673383"/>
    </source>
</evidence>
<dbReference type="AlphaFoldDB" id="A0A1E3ES14"/>
<feature type="chain" id="PRO_5041121842" description="DUF1134 domain-containing protein" evidence="1">
    <location>
        <begin position="27"/>
        <end position="144"/>
    </location>
</feature>
<proteinExistence type="predicted"/>
<protein>
    <recommendedName>
        <fullName evidence="4">DUF1134 domain-containing protein</fullName>
    </recommendedName>
</protein>
<reference evidence="2" key="1">
    <citation type="submission" date="2021-02" db="EMBL/GenBank/DDBJ databases">
        <title>Genomic Encyclopedia of Type Strains, Phase IV (KMG-V): Genome sequencing to study the core and pangenomes of soil and plant-associated prokaryotes.</title>
        <authorList>
            <person name="Whitman W."/>
        </authorList>
    </citation>
    <scope>NUCLEOTIDE SEQUENCE</scope>
    <source>
        <strain evidence="2">USDA 406</strain>
    </source>
</reference>
<name>A0A1E3ES14_BRAEL</name>
<gene>
    <name evidence="2" type="ORF">JOH49_008223</name>
</gene>
<evidence type="ECO:0000313" key="2">
    <source>
        <dbReference type="EMBL" id="MBP1298470.1"/>
    </source>
</evidence>
<comment type="caution">
    <text evidence="2">The sequence shown here is derived from an EMBL/GenBank/DDBJ whole genome shotgun (WGS) entry which is preliminary data.</text>
</comment>
<evidence type="ECO:0000256" key="1">
    <source>
        <dbReference type="SAM" id="SignalP"/>
    </source>
</evidence>